<comment type="caution">
    <text evidence="5">The sequence shown here is derived from an EMBL/GenBank/DDBJ whole genome shotgun (WGS) entry which is preliminary data.</text>
</comment>
<dbReference type="SUPFAM" id="SSF56601">
    <property type="entry name" value="beta-lactamase/transpeptidase-like"/>
    <property type="match status" value="1"/>
</dbReference>
<protein>
    <recommendedName>
        <fullName evidence="2">glutaminase</fullName>
        <ecNumber evidence="2">3.5.1.2</ecNumber>
    </recommendedName>
</protein>
<keyword evidence="6" id="KW-1185">Reference proteome</keyword>
<evidence type="ECO:0000256" key="3">
    <source>
        <dbReference type="ARBA" id="ARBA00022801"/>
    </source>
</evidence>
<name>A0A1L8WG79_9ENTE</name>
<keyword evidence="3" id="KW-0378">Hydrolase</keyword>
<evidence type="ECO:0000256" key="2">
    <source>
        <dbReference type="ARBA" id="ARBA00012918"/>
    </source>
</evidence>
<evidence type="ECO:0000256" key="4">
    <source>
        <dbReference type="ARBA" id="ARBA00049534"/>
    </source>
</evidence>
<dbReference type="InterPro" id="IPR015868">
    <property type="entry name" value="Glutaminase"/>
</dbReference>
<dbReference type="GO" id="GO:0004359">
    <property type="term" value="F:glutaminase activity"/>
    <property type="evidence" value="ECO:0007669"/>
    <property type="project" value="UniProtKB-EC"/>
</dbReference>
<gene>
    <name evidence="5" type="ORF">RV14_GL000700</name>
</gene>
<proteinExistence type="inferred from homology"/>
<dbReference type="EMBL" id="JXLB01000016">
    <property type="protein sequence ID" value="OJG80041.1"/>
    <property type="molecule type" value="Genomic_DNA"/>
</dbReference>
<reference evidence="5 6" key="1">
    <citation type="submission" date="2014-12" db="EMBL/GenBank/DDBJ databases">
        <title>Draft genome sequences of 29 type strains of Enterococci.</title>
        <authorList>
            <person name="Zhong Z."/>
            <person name="Sun Z."/>
            <person name="Liu W."/>
            <person name="Zhang W."/>
            <person name="Zhang H."/>
        </authorList>
    </citation>
    <scope>NUCLEOTIDE SEQUENCE [LARGE SCALE GENOMIC DNA]</scope>
    <source>
        <strain evidence="5 6">DSM 15687</strain>
    </source>
</reference>
<dbReference type="InterPro" id="IPR012338">
    <property type="entry name" value="Beta-lactam/transpept-like"/>
</dbReference>
<comment type="similarity">
    <text evidence="1">Belongs to the glutaminase family.</text>
</comment>
<dbReference type="Pfam" id="PF04960">
    <property type="entry name" value="Glutaminase"/>
    <property type="match status" value="1"/>
</dbReference>
<organism evidence="5 6">
    <name type="scientific">Enterococcus ratti</name>
    <dbReference type="NCBI Taxonomy" id="150033"/>
    <lineage>
        <taxon>Bacteria</taxon>
        <taxon>Bacillati</taxon>
        <taxon>Bacillota</taxon>
        <taxon>Bacilli</taxon>
        <taxon>Lactobacillales</taxon>
        <taxon>Enterococcaceae</taxon>
        <taxon>Enterococcus</taxon>
    </lineage>
</organism>
<accession>A0A1L8WG79</accession>
<evidence type="ECO:0000313" key="5">
    <source>
        <dbReference type="EMBL" id="OJG80041.1"/>
    </source>
</evidence>
<comment type="catalytic activity">
    <reaction evidence="4">
        <text>L-glutamine + H2O = L-glutamate + NH4(+)</text>
        <dbReference type="Rhea" id="RHEA:15889"/>
        <dbReference type="ChEBI" id="CHEBI:15377"/>
        <dbReference type="ChEBI" id="CHEBI:28938"/>
        <dbReference type="ChEBI" id="CHEBI:29985"/>
        <dbReference type="ChEBI" id="CHEBI:58359"/>
        <dbReference type="EC" id="3.5.1.2"/>
    </reaction>
</comment>
<dbReference type="Gene3D" id="3.40.710.10">
    <property type="entry name" value="DD-peptidase/beta-lactamase superfamily"/>
    <property type="match status" value="1"/>
</dbReference>
<dbReference type="AlphaFoldDB" id="A0A1L8WG79"/>
<evidence type="ECO:0000313" key="6">
    <source>
        <dbReference type="Proteomes" id="UP000182152"/>
    </source>
</evidence>
<dbReference type="EC" id="3.5.1.2" evidence="2"/>
<dbReference type="Proteomes" id="UP000182152">
    <property type="component" value="Unassembled WGS sequence"/>
</dbReference>
<dbReference type="GO" id="GO:0006541">
    <property type="term" value="P:glutamine metabolic process"/>
    <property type="evidence" value="ECO:0007669"/>
    <property type="project" value="InterPro"/>
</dbReference>
<dbReference type="STRING" id="150033.RV14_GL000700"/>
<sequence>MIGENLHYYQTGRVVNYIPALAKVNPKQLEMAIYDLKKRQMIEFGDSRVCFVIEGMSKAPVLLLAIEDHKIELITSFK</sequence>
<evidence type="ECO:0000256" key="1">
    <source>
        <dbReference type="ARBA" id="ARBA00011076"/>
    </source>
</evidence>